<dbReference type="Proteomes" id="UP000001070">
    <property type="component" value="Unassembled WGS sequence"/>
</dbReference>
<dbReference type="OrthoDB" id="5584001at2759"/>
<feature type="compositionally biased region" description="Polar residues" evidence="1">
    <location>
        <begin position="82"/>
        <end position="102"/>
    </location>
</feature>
<evidence type="ECO:0000313" key="2">
    <source>
        <dbReference type="EMBL" id="EDV90898.1"/>
    </source>
</evidence>
<feature type="compositionally biased region" description="Low complexity" evidence="1">
    <location>
        <begin position="193"/>
        <end position="203"/>
    </location>
</feature>
<dbReference type="STRING" id="7222.B4K1N4"/>
<proteinExistence type="predicted"/>
<evidence type="ECO:0000256" key="1">
    <source>
        <dbReference type="SAM" id="MobiDB-lite"/>
    </source>
</evidence>
<feature type="compositionally biased region" description="Polar residues" evidence="1">
    <location>
        <begin position="120"/>
        <end position="142"/>
    </location>
</feature>
<dbReference type="GO" id="GO:0030424">
    <property type="term" value="C:axon"/>
    <property type="evidence" value="ECO:0007669"/>
    <property type="project" value="TreeGrafter"/>
</dbReference>
<reference evidence="2 3" key="1">
    <citation type="journal article" date="2007" name="Nature">
        <title>Evolution of genes and genomes on the Drosophila phylogeny.</title>
        <authorList>
            <consortium name="Drosophila 12 Genomes Consortium"/>
            <person name="Clark A.G."/>
            <person name="Eisen M.B."/>
            <person name="Smith D.R."/>
            <person name="Bergman C.M."/>
            <person name="Oliver B."/>
            <person name="Markow T.A."/>
            <person name="Kaufman T.C."/>
            <person name="Kellis M."/>
            <person name="Gelbart W."/>
            <person name="Iyer V.N."/>
            <person name="Pollard D.A."/>
            <person name="Sackton T.B."/>
            <person name="Larracuente A.M."/>
            <person name="Singh N.D."/>
            <person name="Abad J.P."/>
            <person name="Abt D.N."/>
            <person name="Adryan B."/>
            <person name="Aguade M."/>
            <person name="Akashi H."/>
            <person name="Anderson W.W."/>
            <person name="Aquadro C.F."/>
            <person name="Ardell D.H."/>
            <person name="Arguello R."/>
            <person name="Artieri C.G."/>
            <person name="Barbash D.A."/>
            <person name="Barker D."/>
            <person name="Barsanti P."/>
            <person name="Batterham P."/>
            <person name="Batzoglou S."/>
            <person name="Begun D."/>
            <person name="Bhutkar A."/>
            <person name="Blanco E."/>
            <person name="Bosak S.A."/>
            <person name="Bradley R.K."/>
            <person name="Brand A.D."/>
            <person name="Brent M.R."/>
            <person name="Brooks A.N."/>
            <person name="Brown R.H."/>
            <person name="Butlin R.K."/>
            <person name="Caggese C."/>
            <person name="Calvi B.R."/>
            <person name="Bernardo de Carvalho A."/>
            <person name="Caspi A."/>
            <person name="Castrezana S."/>
            <person name="Celniker S.E."/>
            <person name="Chang J.L."/>
            <person name="Chapple C."/>
            <person name="Chatterji S."/>
            <person name="Chinwalla A."/>
            <person name="Civetta A."/>
            <person name="Clifton S.W."/>
            <person name="Comeron J.M."/>
            <person name="Costello J.C."/>
            <person name="Coyne J.A."/>
            <person name="Daub J."/>
            <person name="David R.G."/>
            <person name="Delcher A.L."/>
            <person name="Delehaunty K."/>
            <person name="Do C.B."/>
            <person name="Ebling H."/>
            <person name="Edwards K."/>
            <person name="Eickbush T."/>
            <person name="Evans J.D."/>
            <person name="Filipski A."/>
            <person name="Findeiss S."/>
            <person name="Freyhult E."/>
            <person name="Fulton L."/>
            <person name="Fulton R."/>
            <person name="Garcia A.C."/>
            <person name="Gardiner A."/>
            <person name="Garfield D.A."/>
            <person name="Garvin B.E."/>
            <person name="Gibson G."/>
            <person name="Gilbert D."/>
            <person name="Gnerre S."/>
            <person name="Godfrey J."/>
            <person name="Good R."/>
            <person name="Gotea V."/>
            <person name="Gravely B."/>
            <person name="Greenberg A.J."/>
            <person name="Griffiths-Jones S."/>
            <person name="Gross S."/>
            <person name="Guigo R."/>
            <person name="Gustafson E.A."/>
            <person name="Haerty W."/>
            <person name="Hahn M.W."/>
            <person name="Halligan D.L."/>
            <person name="Halpern A.L."/>
            <person name="Halter G.M."/>
            <person name="Han M.V."/>
            <person name="Heger A."/>
            <person name="Hillier L."/>
            <person name="Hinrichs A.S."/>
            <person name="Holmes I."/>
            <person name="Hoskins R.A."/>
            <person name="Hubisz M.J."/>
            <person name="Hultmark D."/>
            <person name="Huntley M.A."/>
            <person name="Jaffe D.B."/>
            <person name="Jagadeeshan S."/>
            <person name="Jeck W.R."/>
            <person name="Johnson J."/>
            <person name="Jones C.D."/>
            <person name="Jordan W.C."/>
            <person name="Karpen G.H."/>
            <person name="Kataoka E."/>
            <person name="Keightley P.D."/>
            <person name="Kheradpour P."/>
            <person name="Kirkness E.F."/>
            <person name="Koerich L.B."/>
            <person name="Kristiansen K."/>
            <person name="Kudrna D."/>
            <person name="Kulathinal R.J."/>
            <person name="Kumar S."/>
            <person name="Kwok R."/>
            <person name="Lander E."/>
            <person name="Langley C.H."/>
            <person name="Lapoint R."/>
            <person name="Lazzaro B.P."/>
            <person name="Lee S.J."/>
            <person name="Levesque L."/>
            <person name="Li R."/>
            <person name="Lin C.F."/>
            <person name="Lin M.F."/>
            <person name="Lindblad-Toh K."/>
            <person name="Llopart A."/>
            <person name="Long M."/>
            <person name="Low L."/>
            <person name="Lozovsky E."/>
            <person name="Lu J."/>
            <person name="Luo M."/>
            <person name="Machado C.A."/>
            <person name="Makalowski W."/>
            <person name="Marzo M."/>
            <person name="Matsuda M."/>
            <person name="Matzkin L."/>
            <person name="McAllister B."/>
            <person name="McBride C.S."/>
            <person name="McKernan B."/>
            <person name="McKernan K."/>
            <person name="Mendez-Lago M."/>
            <person name="Minx P."/>
            <person name="Mollenhauer M.U."/>
            <person name="Montooth K."/>
            <person name="Mount S.M."/>
            <person name="Mu X."/>
            <person name="Myers E."/>
            <person name="Negre B."/>
            <person name="Newfeld S."/>
            <person name="Nielsen R."/>
            <person name="Noor M.A."/>
            <person name="O'Grady P."/>
            <person name="Pachter L."/>
            <person name="Papaceit M."/>
            <person name="Parisi M.J."/>
            <person name="Parisi M."/>
            <person name="Parts L."/>
            <person name="Pedersen J.S."/>
            <person name="Pesole G."/>
            <person name="Phillippy A.M."/>
            <person name="Ponting C.P."/>
            <person name="Pop M."/>
            <person name="Porcelli D."/>
            <person name="Powell J.R."/>
            <person name="Prohaska S."/>
            <person name="Pruitt K."/>
            <person name="Puig M."/>
            <person name="Quesneville H."/>
            <person name="Ram K.R."/>
            <person name="Rand D."/>
            <person name="Rasmussen M.D."/>
            <person name="Reed L.K."/>
            <person name="Reenan R."/>
            <person name="Reily A."/>
            <person name="Remington K.A."/>
            <person name="Rieger T.T."/>
            <person name="Ritchie M.G."/>
            <person name="Robin C."/>
            <person name="Rogers Y.H."/>
            <person name="Rohde C."/>
            <person name="Rozas J."/>
            <person name="Rubenfield M.J."/>
            <person name="Ruiz A."/>
            <person name="Russo S."/>
            <person name="Salzberg S.L."/>
            <person name="Sanchez-Gracia A."/>
            <person name="Saranga D.J."/>
            <person name="Sato H."/>
            <person name="Schaeffer S.W."/>
            <person name="Schatz M.C."/>
            <person name="Schlenke T."/>
            <person name="Schwartz R."/>
            <person name="Segarra C."/>
            <person name="Singh R.S."/>
            <person name="Sirot L."/>
            <person name="Sirota M."/>
            <person name="Sisneros N.B."/>
            <person name="Smith C.D."/>
            <person name="Smith T.F."/>
            <person name="Spieth J."/>
            <person name="Stage D.E."/>
            <person name="Stark A."/>
            <person name="Stephan W."/>
            <person name="Strausberg R.L."/>
            <person name="Strempel S."/>
            <person name="Sturgill D."/>
            <person name="Sutton G."/>
            <person name="Sutton G.G."/>
            <person name="Tao W."/>
            <person name="Teichmann S."/>
            <person name="Tobari Y.N."/>
            <person name="Tomimura Y."/>
            <person name="Tsolas J.M."/>
            <person name="Valente V.L."/>
            <person name="Venter E."/>
            <person name="Venter J.C."/>
            <person name="Vicario S."/>
            <person name="Vieira F.G."/>
            <person name="Vilella A.J."/>
            <person name="Villasante A."/>
            <person name="Walenz B."/>
            <person name="Wang J."/>
            <person name="Wasserman M."/>
            <person name="Watts T."/>
            <person name="Wilson D."/>
            <person name="Wilson R.K."/>
            <person name="Wing R.A."/>
            <person name="Wolfner M.F."/>
            <person name="Wong A."/>
            <person name="Wong G.K."/>
            <person name="Wu C.I."/>
            <person name="Wu G."/>
            <person name="Yamamoto D."/>
            <person name="Yang H.P."/>
            <person name="Yang S.P."/>
            <person name="Yorke J.A."/>
            <person name="Yoshida K."/>
            <person name="Zdobnov E."/>
            <person name="Zhang P."/>
            <person name="Zhang Y."/>
            <person name="Zimin A.V."/>
            <person name="Baldwin J."/>
            <person name="Abdouelleil A."/>
            <person name="Abdulkadir J."/>
            <person name="Abebe A."/>
            <person name="Abera B."/>
            <person name="Abreu J."/>
            <person name="Acer S.C."/>
            <person name="Aftuck L."/>
            <person name="Alexander A."/>
            <person name="An P."/>
            <person name="Anderson E."/>
            <person name="Anderson S."/>
            <person name="Arachi H."/>
            <person name="Azer M."/>
            <person name="Bachantsang P."/>
            <person name="Barry A."/>
            <person name="Bayul T."/>
            <person name="Berlin A."/>
            <person name="Bessette D."/>
            <person name="Bloom T."/>
            <person name="Blye J."/>
            <person name="Boguslavskiy L."/>
            <person name="Bonnet C."/>
            <person name="Boukhgalter B."/>
            <person name="Bourzgui I."/>
            <person name="Brown A."/>
            <person name="Cahill P."/>
            <person name="Channer S."/>
            <person name="Cheshatsang Y."/>
            <person name="Chuda L."/>
            <person name="Citroen M."/>
            <person name="Collymore A."/>
            <person name="Cooke P."/>
            <person name="Costello M."/>
            <person name="D'Aco K."/>
            <person name="Daza R."/>
            <person name="De Haan G."/>
            <person name="DeGray S."/>
            <person name="DeMaso C."/>
            <person name="Dhargay N."/>
            <person name="Dooley K."/>
            <person name="Dooley E."/>
            <person name="Doricent M."/>
            <person name="Dorje P."/>
            <person name="Dorjee K."/>
            <person name="Dupes A."/>
            <person name="Elong R."/>
            <person name="Falk J."/>
            <person name="Farina A."/>
            <person name="Faro S."/>
            <person name="Ferguson D."/>
            <person name="Fisher S."/>
            <person name="Foley C.D."/>
            <person name="Franke A."/>
            <person name="Friedrich D."/>
            <person name="Gadbois L."/>
            <person name="Gearin G."/>
            <person name="Gearin C.R."/>
            <person name="Giannoukos G."/>
            <person name="Goode T."/>
            <person name="Graham J."/>
            <person name="Grandbois E."/>
            <person name="Grewal S."/>
            <person name="Gyaltsen K."/>
            <person name="Hafez N."/>
            <person name="Hagos B."/>
            <person name="Hall J."/>
            <person name="Henson C."/>
            <person name="Hollinger A."/>
            <person name="Honan T."/>
            <person name="Huard M.D."/>
            <person name="Hughes L."/>
            <person name="Hurhula B."/>
            <person name="Husby M.E."/>
            <person name="Kamat A."/>
            <person name="Kanga B."/>
            <person name="Kashin S."/>
            <person name="Khazanovich D."/>
            <person name="Kisner P."/>
            <person name="Lance K."/>
            <person name="Lara M."/>
            <person name="Lee W."/>
            <person name="Lennon N."/>
            <person name="Letendre F."/>
            <person name="LeVine R."/>
            <person name="Lipovsky A."/>
            <person name="Liu X."/>
            <person name="Liu J."/>
            <person name="Liu S."/>
            <person name="Lokyitsang T."/>
            <person name="Lokyitsang Y."/>
            <person name="Lubonja R."/>
            <person name="Lui A."/>
            <person name="MacDonald P."/>
            <person name="Magnisalis V."/>
            <person name="Maru K."/>
            <person name="Matthews C."/>
            <person name="McCusker W."/>
            <person name="McDonough S."/>
            <person name="Mehta T."/>
            <person name="Meldrim J."/>
            <person name="Meneus L."/>
            <person name="Mihai O."/>
            <person name="Mihalev A."/>
            <person name="Mihova T."/>
            <person name="Mittelman R."/>
            <person name="Mlenga V."/>
            <person name="Montmayeur A."/>
            <person name="Mulrain L."/>
            <person name="Navidi A."/>
            <person name="Naylor J."/>
            <person name="Negash T."/>
            <person name="Nguyen T."/>
            <person name="Nguyen N."/>
            <person name="Nicol R."/>
            <person name="Norbu C."/>
            <person name="Norbu N."/>
            <person name="Novod N."/>
            <person name="O'Neill B."/>
            <person name="Osman S."/>
            <person name="Markiewicz E."/>
            <person name="Oyono O.L."/>
            <person name="Patti C."/>
            <person name="Phunkhang P."/>
            <person name="Pierre F."/>
            <person name="Priest M."/>
            <person name="Raghuraman S."/>
            <person name="Rege F."/>
            <person name="Reyes R."/>
            <person name="Rise C."/>
            <person name="Rogov P."/>
            <person name="Ross K."/>
            <person name="Ryan E."/>
            <person name="Settipalli S."/>
            <person name="Shea T."/>
            <person name="Sherpa N."/>
            <person name="Shi L."/>
            <person name="Shih D."/>
            <person name="Sparrow T."/>
            <person name="Spaulding J."/>
            <person name="Stalker J."/>
            <person name="Stange-Thomann N."/>
            <person name="Stavropoulos S."/>
            <person name="Stone C."/>
            <person name="Strader C."/>
            <person name="Tesfaye S."/>
            <person name="Thomson T."/>
            <person name="Thoulutsang Y."/>
            <person name="Thoulutsang D."/>
            <person name="Topham K."/>
            <person name="Topping I."/>
            <person name="Tsamla T."/>
            <person name="Vassiliev H."/>
            <person name="Vo A."/>
            <person name="Wangchuk T."/>
            <person name="Wangdi T."/>
            <person name="Weiand M."/>
            <person name="Wilkinson J."/>
            <person name="Wilson A."/>
            <person name="Yadav S."/>
            <person name="Young G."/>
            <person name="Yu Q."/>
            <person name="Zembek L."/>
            <person name="Zhong D."/>
            <person name="Zimmer A."/>
            <person name="Zwirko Z."/>
            <person name="Jaffe D.B."/>
            <person name="Alvarez P."/>
            <person name="Brockman W."/>
            <person name="Butler J."/>
            <person name="Chin C."/>
            <person name="Gnerre S."/>
            <person name="Grabherr M."/>
            <person name="Kleber M."/>
            <person name="Mauceli E."/>
            <person name="MacCallum I."/>
        </authorList>
    </citation>
    <scope>NUCLEOTIDE SEQUENCE [LARGE SCALE GENOMIC DNA]</scope>
    <source>
        <strain evidence="3">Tucson 15287-2541.00</strain>
    </source>
</reference>
<feature type="compositionally biased region" description="Basic residues" evidence="1">
    <location>
        <begin position="249"/>
        <end position="268"/>
    </location>
</feature>
<feature type="non-terminal residue" evidence="2">
    <location>
        <position position="1"/>
    </location>
</feature>
<dbReference type="GO" id="GO:0055080">
    <property type="term" value="P:monoatomic cation homeostasis"/>
    <property type="evidence" value="ECO:0007669"/>
    <property type="project" value="TreeGrafter"/>
</dbReference>
<protein>
    <submittedName>
        <fullName evidence="2">GH23510</fullName>
    </submittedName>
</protein>
<feature type="compositionally biased region" description="Low complexity" evidence="1">
    <location>
        <begin position="295"/>
        <end position="306"/>
    </location>
</feature>
<dbReference type="eggNOG" id="ENOG502QSTP">
    <property type="taxonomic scope" value="Eukaryota"/>
</dbReference>
<dbReference type="GO" id="GO:0034703">
    <property type="term" value="C:cation channel complex"/>
    <property type="evidence" value="ECO:0007669"/>
    <property type="project" value="TreeGrafter"/>
</dbReference>
<dbReference type="PANTHER" id="PTHR31781:SF1">
    <property type="entry name" value="PROTEIN UNC-80 HOMOLOG"/>
    <property type="match status" value="1"/>
</dbReference>
<dbReference type="PANTHER" id="PTHR31781">
    <property type="entry name" value="UNC80"/>
    <property type="match status" value="1"/>
</dbReference>
<dbReference type="AlphaFoldDB" id="B4K1N4"/>
<dbReference type="InParanoid" id="B4K1N4"/>
<organism evidence="3">
    <name type="scientific">Drosophila grimshawi</name>
    <name type="common">Hawaiian fruit fly</name>
    <name type="synonym">Idiomyia grimshawi</name>
    <dbReference type="NCBI Taxonomy" id="7222"/>
    <lineage>
        <taxon>Eukaryota</taxon>
        <taxon>Metazoa</taxon>
        <taxon>Ecdysozoa</taxon>
        <taxon>Arthropoda</taxon>
        <taxon>Hexapoda</taxon>
        <taxon>Insecta</taxon>
        <taxon>Pterygota</taxon>
        <taxon>Neoptera</taxon>
        <taxon>Endopterygota</taxon>
        <taxon>Diptera</taxon>
        <taxon>Brachycera</taxon>
        <taxon>Muscomorpha</taxon>
        <taxon>Ephydroidea</taxon>
        <taxon>Drosophilidae</taxon>
        <taxon>Drosophila</taxon>
        <taxon>Hawaiian Drosophila</taxon>
    </lineage>
</organism>
<evidence type="ECO:0000313" key="3">
    <source>
        <dbReference type="Proteomes" id="UP000001070"/>
    </source>
</evidence>
<feature type="compositionally biased region" description="Basic and acidic residues" evidence="1">
    <location>
        <begin position="51"/>
        <end position="67"/>
    </location>
</feature>
<dbReference type="HOGENOM" id="CLU_788880_0_0_1"/>
<dbReference type="GO" id="GO:0005261">
    <property type="term" value="F:monoatomic cation channel activity"/>
    <property type="evidence" value="ECO:0007669"/>
    <property type="project" value="TreeGrafter"/>
</dbReference>
<accession>B4K1N4</accession>
<dbReference type="EMBL" id="CH917587">
    <property type="protein sequence ID" value="EDV90898.1"/>
    <property type="molecule type" value="Genomic_DNA"/>
</dbReference>
<feature type="region of interest" description="Disordered" evidence="1">
    <location>
        <begin position="51"/>
        <end position="320"/>
    </location>
</feature>
<keyword evidence="3" id="KW-1185">Reference proteome</keyword>
<name>B4K1N4_DROGR</name>
<gene>
    <name evidence="2" type="primary">Dgri\GH23510</name>
    <name evidence="2" type="ORF">Dgri_GH23510</name>
</gene>
<feature type="compositionally biased region" description="Low complexity" evidence="1">
    <location>
        <begin position="150"/>
        <end position="162"/>
    </location>
</feature>
<sequence length="352" mass="37403">ISQPPIGDHERHMQFIIRERLRGTPPQGGLKSKGALLLELARELRDLRDELEDKRYDRESSEQKKSDTPAATSAADAHKSQQRPSLISIFTGTTTGQATHSHVSAVPIDSRSGSGGICTPSDTLSQQTLHPPRESLSSSSTGRDPHTTTSESHSGEGAAGSAPTLVGQAPGSGPSGSGHGMNIASALPPGVASQLSHSQSLQQAPFKAQPPKLRFVSSVEFRHSSGETSTTPLSPESPAEDSSGDHTRSRLQRSKAASRKTFRLKRSRLTPMEPPSIVTSLSQEEHQPKALGEISWDSVSQTSSTSGYRDNNSLQTGLLSPDGSLGGLTLGRSPSQHSLLMVFEGQDEDTLI</sequence>